<protein>
    <submittedName>
        <fullName evidence="3">Uncharacterized protein</fullName>
    </submittedName>
</protein>
<evidence type="ECO:0000256" key="2">
    <source>
        <dbReference type="SAM" id="MobiDB-lite"/>
    </source>
</evidence>
<dbReference type="InterPro" id="IPR011990">
    <property type="entry name" value="TPR-like_helical_dom_sf"/>
</dbReference>
<name>A0A6A4ZCY5_APHAT</name>
<dbReference type="Proteomes" id="UP000469452">
    <property type="component" value="Unassembled WGS sequence"/>
</dbReference>
<feature type="region of interest" description="Disordered" evidence="2">
    <location>
        <begin position="78"/>
        <end position="133"/>
    </location>
</feature>
<dbReference type="SUPFAM" id="SSF48452">
    <property type="entry name" value="TPR-like"/>
    <property type="match status" value="1"/>
</dbReference>
<dbReference type="EMBL" id="VJMI01018802">
    <property type="protein sequence ID" value="KAF0709344.1"/>
    <property type="molecule type" value="Genomic_DNA"/>
</dbReference>
<proteinExistence type="predicted"/>
<reference evidence="3 4" key="1">
    <citation type="submission" date="2019-06" db="EMBL/GenBank/DDBJ databases">
        <title>Genomics analysis of Aphanomyces spp. identifies a new class of oomycete effector associated with host adaptation.</title>
        <authorList>
            <person name="Gaulin E."/>
        </authorList>
    </citation>
    <scope>NUCLEOTIDE SEQUENCE [LARGE SCALE GENOMIC DNA]</scope>
    <source>
        <strain evidence="3 4">E</strain>
    </source>
</reference>
<evidence type="ECO:0000313" key="4">
    <source>
        <dbReference type="Proteomes" id="UP000469452"/>
    </source>
</evidence>
<gene>
    <name evidence="3" type="ORF">AaE_012904</name>
</gene>
<feature type="compositionally biased region" description="Basic residues" evidence="2">
    <location>
        <begin position="112"/>
        <end position="127"/>
    </location>
</feature>
<dbReference type="InterPro" id="IPR019734">
    <property type="entry name" value="TPR_rpt"/>
</dbReference>
<dbReference type="Gene3D" id="1.25.40.10">
    <property type="entry name" value="Tetratricopeptide repeat domain"/>
    <property type="match status" value="1"/>
</dbReference>
<dbReference type="PROSITE" id="PS50005">
    <property type="entry name" value="TPR"/>
    <property type="match status" value="1"/>
</dbReference>
<organism evidence="3 4">
    <name type="scientific">Aphanomyces astaci</name>
    <name type="common">Crayfish plague agent</name>
    <dbReference type="NCBI Taxonomy" id="112090"/>
    <lineage>
        <taxon>Eukaryota</taxon>
        <taxon>Sar</taxon>
        <taxon>Stramenopiles</taxon>
        <taxon>Oomycota</taxon>
        <taxon>Saprolegniomycetes</taxon>
        <taxon>Saprolegniales</taxon>
        <taxon>Verrucalvaceae</taxon>
        <taxon>Aphanomyces</taxon>
    </lineage>
</organism>
<dbReference type="AlphaFoldDB" id="A0A6A4ZCY5"/>
<accession>A0A6A4ZCY5</accession>
<feature type="repeat" description="TPR" evidence="1">
    <location>
        <begin position="138"/>
        <end position="171"/>
    </location>
</feature>
<keyword evidence="1" id="KW-0802">TPR repeat</keyword>
<evidence type="ECO:0000313" key="3">
    <source>
        <dbReference type="EMBL" id="KAF0709344.1"/>
    </source>
</evidence>
<dbReference type="VEuPathDB" id="FungiDB:H257_03369"/>
<sequence>MEEKPLQHAILKYRNLNDRKHSAQPTVNGTYNAAAATTTPDTTAAISTMRKRQPFSYQDHTSMVGQLLGATSAARKSNVSSSSSLNGLYPSSSSSNGTNSGGGLLRHATTSSHHHHHHHSHHSHHHMSPSTTNEGFQYEEAFNRGKKHVEKKDFKRAVSEFSEAISISPNKLKAYIYRGDCYMNTGRASARRLYHIGGARSAVRRCAI</sequence>
<feature type="compositionally biased region" description="Low complexity" evidence="2">
    <location>
        <begin position="78"/>
        <end position="98"/>
    </location>
</feature>
<comment type="caution">
    <text evidence="3">The sequence shown here is derived from an EMBL/GenBank/DDBJ whole genome shotgun (WGS) entry which is preliminary data.</text>
</comment>
<evidence type="ECO:0000256" key="1">
    <source>
        <dbReference type="PROSITE-ProRule" id="PRU00339"/>
    </source>
</evidence>